<evidence type="ECO:0000256" key="7">
    <source>
        <dbReference type="ARBA" id="ARBA00023136"/>
    </source>
</evidence>
<proteinExistence type="inferred from homology"/>
<comment type="subcellular location">
    <subcellularLocation>
        <location evidence="1">Cell membrane</location>
        <topology evidence="1">Multi-pass membrane protein</topology>
    </subcellularLocation>
</comment>
<keyword evidence="6 9" id="KW-1133">Transmembrane helix</keyword>
<keyword evidence="2" id="KW-0813">Transport</keyword>
<dbReference type="AlphaFoldDB" id="A0A7G9B1G0"/>
<organism evidence="11 12">
    <name type="scientific">Oscillibacter hominis</name>
    <dbReference type="NCBI Taxonomy" id="2763056"/>
    <lineage>
        <taxon>Bacteria</taxon>
        <taxon>Bacillati</taxon>
        <taxon>Bacillota</taxon>
        <taxon>Clostridia</taxon>
        <taxon>Eubacteriales</taxon>
        <taxon>Oscillospiraceae</taxon>
        <taxon>Oscillibacter</taxon>
    </lineage>
</organism>
<evidence type="ECO:0000313" key="12">
    <source>
        <dbReference type="Proteomes" id="UP000515960"/>
    </source>
</evidence>
<dbReference type="InterPro" id="IPR052180">
    <property type="entry name" value="NhaC_Na-H+_Antiporter"/>
</dbReference>
<evidence type="ECO:0000256" key="2">
    <source>
        <dbReference type="ARBA" id="ARBA00022448"/>
    </source>
</evidence>
<dbReference type="PANTHER" id="PTHR33451:SF3">
    <property type="entry name" value="MALATE-2H(+)_NA(+)-LACTATE ANTIPORTER"/>
    <property type="match status" value="1"/>
</dbReference>
<evidence type="ECO:0000313" key="11">
    <source>
        <dbReference type="EMBL" id="QNL43391.1"/>
    </source>
</evidence>
<dbReference type="InterPro" id="IPR004770">
    <property type="entry name" value="Na/H_antiport_NhaC"/>
</dbReference>
<accession>A0A7G9B1G0</accession>
<keyword evidence="3" id="KW-0050">Antiport</keyword>
<keyword evidence="7 9" id="KW-0472">Membrane</keyword>
<evidence type="ECO:0000256" key="4">
    <source>
        <dbReference type="ARBA" id="ARBA00022475"/>
    </source>
</evidence>
<dbReference type="InterPro" id="IPR018461">
    <property type="entry name" value="Na/H_Antiport_NhaC-like_C"/>
</dbReference>
<dbReference type="Proteomes" id="UP000515960">
    <property type="component" value="Chromosome"/>
</dbReference>
<sequence>MVRPREEFIMENNEQNFQPKTWVSFVIMAFLVAAMCSAIFLTGQQLHITMLTCMGFCILMLVLTGCPYSKIEEAIISSGNLTIPTLIILYTIGAVMGSWIASGTVPMIIYWGLKLINPGLFLATACIACMITSLATGSSWSTIGTVGVALMGVGMGLDMNPAMTAGAIVSGAAFGDKMSPMSDTTNVAPAVAGADLFDHIKAMLTTGGPAIVIALVGFTVLGFSHSGDANSETIAQILESLESIFQLNLTTLIPVILVLVLAIKKFPAFPTLLISALVAAALAILVQGQSIPGIMSIMENGFVSDTGFYDIDKLLSRGGMFSMHYTASLTVIVMAFGGILEKCGVLDEILSKMRGLTRTVGTMVATTVVIEILLNLVTASQYMTIILGGKLMMPVYKEKDMLPQCLSRTLEDSGTVTSLLIPWNLCGAFASAALGVGCFTYLPFALFNWICPLIAVVWGFLGLFQWKTGQKPSKKTYRPVDSEAPVSK</sequence>
<evidence type="ECO:0000256" key="8">
    <source>
        <dbReference type="ARBA" id="ARBA00038435"/>
    </source>
</evidence>
<keyword evidence="4" id="KW-1003">Cell membrane</keyword>
<gene>
    <name evidence="11" type="primary">nhaC</name>
    <name evidence="11" type="ORF">H8790_07765</name>
</gene>
<dbReference type="NCBIfam" id="TIGR00931">
    <property type="entry name" value="antiport_nhaC"/>
    <property type="match status" value="1"/>
</dbReference>
<protein>
    <submittedName>
        <fullName evidence="11">Na+/H+ antiporter NhaC</fullName>
    </submittedName>
</protein>
<dbReference type="GO" id="GO:0005886">
    <property type="term" value="C:plasma membrane"/>
    <property type="evidence" value="ECO:0007669"/>
    <property type="project" value="UniProtKB-SubCell"/>
</dbReference>
<name>A0A7G9B1G0_9FIRM</name>
<feature type="transmembrane region" description="Helical" evidence="9">
    <location>
        <begin position="48"/>
        <end position="69"/>
    </location>
</feature>
<feature type="transmembrane region" description="Helical" evidence="9">
    <location>
        <begin position="108"/>
        <end position="131"/>
    </location>
</feature>
<evidence type="ECO:0000256" key="3">
    <source>
        <dbReference type="ARBA" id="ARBA00022449"/>
    </source>
</evidence>
<feature type="transmembrane region" description="Helical" evidence="9">
    <location>
        <begin position="269"/>
        <end position="288"/>
    </location>
</feature>
<feature type="transmembrane region" description="Helical" evidence="9">
    <location>
        <begin position="446"/>
        <end position="466"/>
    </location>
</feature>
<dbReference type="Pfam" id="PF03553">
    <property type="entry name" value="Na_H_antiporter"/>
    <property type="match status" value="1"/>
</dbReference>
<evidence type="ECO:0000256" key="5">
    <source>
        <dbReference type="ARBA" id="ARBA00022692"/>
    </source>
</evidence>
<dbReference type="GO" id="GO:0015297">
    <property type="term" value="F:antiporter activity"/>
    <property type="evidence" value="ECO:0007669"/>
    <property type="project" value="UniProtKB-KW"/>
</dbReference>
<feature type="transmembrane region" description="Helical" evidence="9">
    <location>
        <begin position="414"/>
        <end position="434"/>
    </location>
</feature>
<dbReference type="EMBL" id="CP060490">
    <property type="protein sequence ID" value="QNL43391.1"/>
    <property type="molecule type" value="Genomic_DNA"/>
</dbReference>
<feature type="transmembrane region" description="Helical" evidence="9">
    <location>
        <begin position="81"/>
        <end position="102"/>
    </location>
</feature>
<evidence type="ECO:0000259" key="10">
    <source>
        <dbReference type="Pfam" id="PF03553"/>
    </source>
</evidence>
<evidence type="ECO:0000256" key="6">
    <source>
        <dbReference type="ARBA" id="ARBA00022989"/>
    </source>
</evidence>
<feature type="domain" description="Na+/H+ antiporter NhaC-like C-terminal" evidence="10">
    <location>
        <begin position="171"/>
        <end position="462"/>
    </location>
</feature>
<feature type="transmembrane region" description="Helical" evidence="9">
    <location>
        <begin position="360"/>
        <end position="393"/>
    </location>
</feature>
<feature type="transmembrane region" description="Helical" evidence="9">
    <location>
        <begin position="202"/>
        <end position="223"/>
    </location>
</feature>
<keyword evidence="5 9" id="KW-0812">Transmembrane</keyword>
<reference evidence="11 12" key="1">
    <citation type="submission" date="2020-08" db="EMBL/GenBank/DDBJ databases">
        <authorList>
            <person name="Liu C."/>
            <person name="Sun Q."/>
        </authorList>
    </citation>
    <scope>NUCLEOTIDE SEQUENCE [LARGE SCALE GENOMIC DNA]</scope>
    <source>
        <strain evidence="11 12">NSJ-62</strain>
    </source>
</reference>
<evidence type="ECO:0000256" key="9">
    <source>
        <dbReference type="SAM" id="Phobius"/>
    </source>
</evidence>
<feature type="transmembrane region" description="Helical" evidence="9">
    <location>
        <begin position="21"/>
        <end position="42"/>
    </location>
</feature>
<keyword evidence="12" id="KW-1185">Reference proteome</keyword>
<feature type="transmembrane region" description="Helical" evidence="9">
    <location>
        <begin position="323"/>
        <end position="340"/>
    </location>
</feature>
<evidence type="ECO:0000256" key="1">
    <source>
        <dbReference type="ARBA" id="ARBA00004651"/>
    </source>
</evidence>
<dbReference type="PANTHER" id="PTHR33451">
    <property type="entry name" value="MALATE-2H(+)/NA(+)-LACTATE ANTIPORTER"/>
    <property type="match status" value="1"/>
</dbReference>
<comment type="similarity">
    <text evidence="8">Belongs to the NhaC Na(+)/H(+) (TC 2.A.35) antiporter family.</text>
</comment>
<dbReference type="KEGG" id="ohi:H8790_07765"/>
<feature type="transmembrane region" description="Helical" evidence="9">
    <location>
        <begin position="244"/>
        <end position="263"/>
    </location>
</feature>